<evidence type="ECO:0000313" key="1">
    <source>
        <dbReference type="EMBL" id="GAV81987.1"/>
    </source>
</evidence>
<proteinExistence type="predicted"/>
<dbReference type="AlphaFoldDB" id="A0A1Q3CP33"/>
<name>A0A1Q3CP33_CEPFO</name>
<sequence length="133" mass="15034">MGMQIKASHHYNSMMQSLPKTSRYFHSFSPNDLKGFKRSYKWVILEKSLGFKPIKESSTRRRRRREHGMVVASSSIVARPFWDAWKPEKASYVPTLRALAAMAILGMMDQILAPKGISMTIAPLGAVCAFLLS</sequence>
<dbReference type="OrthoDB" id="2016548at2759"/>
<protein>
    <submittedName>
        <fullName evidence="1">Uncharacterized protein</fullName>
    </submittedName>
</protein>
<accession>A0A1Q3CP33</accession>
<keyword evidence="2" id="KW-1185">Reference proteome</keyword>
<dbReference type="InParanoid" id="A0A1Q3CP33"/>
<comment type="caution">
    <text evidence="1">The sequence shown here is derived from an EMBL/GenBank/DDBJ whole genome shotgun (WGS) entry which is preliminary data.</text>
</comment>
<reference evidence="2" key="1">
    <citation type="submission" date="2016-04" db="EMBL/GenBank/DDBJ databases">
        <title>Cephalotus genome sequencing.</title>
        <authorList>
            <person name="Fukushima K."/>
            <person name="Hasebe M."/>
            <person name="Fang X."/>
        </authorList>
    </citation>
    <scope>NUCLEOTIDE SEQUENCE [LARGE SCALE GENOMIC DNA]</scope>
    <source>
        <strain evidence="2">cv. St1</strain>
    </source>
</reference>
<dbReference type="Proteomes" id="UP000187406">
    <property type="component" value="Unassembled WGS sequence"/>
</dbReference>
<dbReference type="EMBL" id="BDDD01002532">
    <property type="protein sequence ID" value="GAV81987.1"/>
    <property type="molecule type" value="Genomic_DNA"/>
</dbReference>
<evidence type="ECO:0000313" key="2">
    <source>
        <dbReference type="Proteomes" id="UP000187406"/>
    </source>
</evidence>
<gene>
    <name evidence="1" type="ORF">CFOL_v3_25440</name>
</gene>
<dbReference type="STRING" id="3775.A0A1Q3CP33"/>
<organism evidence="1 2">
    <name type="scientific">Cephalotus follicularis</name>
    <name type="common">Albany pitcher plant</name>
    <dbReference type="NCBI Taxonomy" id="3775"/>
    <lineage>
        <taxon>Eukaryota</taxon>
        <taxon>Viridiplantae</taxon>
        <taxon>Streptophyta</taxon>
        <taxon>Embryophyta</taxon>
        <taxon>Tracheophyta</taxon>
        <taxon>Spermatophyta</taxon>
        <taxon>Magnoliopsida</taxon>
        <taxon>eudicotyledons</taxon>
        <taxon>Gunneridae</taxon>
        <taxon>Pentapetalae</taxon>
        <taxon>rosids</taxon>
        <taxon>fabids</taxon>
        <taxon>Oxalidales</taxon>
        <taxon>Cephalotaceae</taxon>
        <taxon>Cephalotus</taxon>
    </lineage>
</organism>
<feature type="non-terminal residue" evidence="1">
    <location>
        <position position="133"/>
    </location>
</feature>